<dbReference type="EMBL" id="WIPF01000117">
    <property type="protein sequence ID" value="KAF3207167.1"/>
    <property type="molecule type" value="Genomic_DNA"/>
</dbReference>
<dbReference type="PROSITE" id="PS50297">
    <property type="entry name" value="ANK_REP_REGION"/>
    <property type="match status" value="1"/>
</dbReference>
<accession>A0A7C8UPL9</accession>
<dbReference type="Pfam" id="PF25053">
    <property type="entry name" value="DUF7791"/>
    <property type="match status" value="1"/>
</dbReference>
<dbReference type="SUPFAM" id="SSF53167">
    <property type="entry name" value="Purine and uridine phosphorylases"/>
    <property type="match status" value="1"/>
</dbReference>
<dbReference type="PANTHER" id="PTHR46224:SF64">
    <property type="entry name" value="IQ MOTIF AND ANKYRIN REPEAT DOMAIN-CONTAINING PROTEIN 1"/>
    <property type="match status" value="1"/>
</dbReference>
<evidence type="ECO:0000259" key="2">
    <source>
        <dbReference type="Pfam" id="PF25053"/>
    </source>
</evidence>
<dbReference type="InterPro" id="IPR036770">
    <property type="entry name" value="Ankyrin_rpt-contain_sf"/>
</dbReference>
<evidence type="ECO:0000313" key="3">
    <source>
        <dbReference type="EMBL" id="KAF3207167.1"/>
    </source>
</evidence>
<proteinExistence type="predicted"/>
<reference evidence="3 4" key="1">
    <citation type="submission" date="2019-06" db="EMBL/GenBank/DDBJ databases">
        <authorList>
            <person name="Palmer J.M."/>
        </authorList>
    </citation>
    <scope>NUCLEOTIDE SEQUENCE [LARGE SCALE GENOMIC DNA]</scope>
    <source>
        <strain evidence="3 4">TWF191</strain>
    </source>
</reference>
<dbReference type="GO" id="GO:0003824">
    <property type="term" value="F:catalytic activity"/>
    <property type="evidence" value="ECO:0007669"/>
    <property type="project" value="InterPro"/>
</dbReference>
<dbReference type="Proteomes" id="UP000483672">
    <property type="component" value="Unassembled WGS sequence"/>
</dbReference>
<dbReference type="Pfam" id="PF12796">
    <property type="entry name" value="Ank_2"/>
    <property type="match status" value="1"/>
</dbReference>
<dbReference type="PANTHER" id="PTHR46224">
    <property type="entry name" value="ANKYRIN REPEAT FAMILY PROTEIN"/>
    <property type="match status" value="1"/>
</dbReference>
<protein>
    <submittedName>
        <fullName evidence="3">Ankyrin Repeat</fullName>
    </submittedName>
</protein>
<name>A0A7C8UPL9_ORBOL</name>
<dbReference type="InterPro" id="IPR056693">
    <property type="entry name" value="DUF7791"/>
</dbReference>
<organism evidence="3 4">
    <name type="scientific">Orbilia oligospora</name>
    <name type="common">Nematode-trapping fungus</name>
    <name type="synonym">Arthrobotrys oligospora</name>
    <dbReference type="NCBI Taxonomy" id="2813651"/>
    <lineage>
        <taxon>Eukaryota</taxon>
        <taxon>Fungi</taxon>
        <taxon>Dikarya</taxon>
        <taxon>Ascomycota</taxon>
        <taxon>Pezizomycotina</taxon>
        <taxon>Orbiliomycetes</taxon>
        <taxon>Orbiliales</taxon>
        <taxon>Orbiliaceae</taxon>
        <taxon>Orbilia</taxon>
    </lineage>
</organism>
<dbReference type="AlphaFoldDB" id="A0A7C8UPL9"/>
<comment type="caution">
    <text evidence="3">The sequence shown here is derived from an EMBL/GenBank/DDBJ whole genome shotgun (WGS) entry which is preliminary data.</text>
</comment>
<dbReference type="Gene3D" id="3.40.50.1580">
    <property type="entry name" value="Nucleoside phosphorylase domain"/>
    <property type="match status" value="1"/>
</dbReference>
<evidence type="ECO:0000313" key="4">
    <source>
        <dbReference type="Proteomes" id="UP000483672"/>
    </source>
</evidence>
<dbReference type="SUPFAM" id="SSF48403">
    <property type="entry name" value="Ankyrin repeat"/>
    <property type="match status" value="1"/>
</dbReference>
<feature type="domain" description="DUF7791" evidence="2">
    <location>
        <begin position="460"/>
        <end position="588"/>
    </location>
</feature>
<dbReference type="GO" id="GO:0009116">
    <property type="term" value="P:nucleoside metabolic process"/>
    <property type="evidence" value="ECO:0007669"/>
    <property type="project" value="InterPro"/>
</dbReference>
<dbReference type="InterPro" id="IPR051616">
    <property type="entry name" value="Cul2-RING_E3_ligase_SR"/>
</dbReference>
<dbReference type="InterPro" id="IPR035994">
    <property type="entry name" value="Nucleoside_phosphorylase_sf"/>
</dbReference>
<dbReference type="PROSITE" id="PS50088">
    <property type="entry name" value="ANK_REPEAT"/>
    <property type="match status" value="3"/>
</dbReference>
<dbReference type="SMART" id="SM00248">
    <property type="entry name" value="ANK"/>
    <property type="match status" value="7"/>
</dbReference>
<evidence type="ECO:0000256" key="1">
    <source>
        <dbReference type="PROSITE-ProRule" id="PRU00023"/>
    </source>
</evidence>
<dbReference type="InterPro" id="IPR002110">
    <property type="entry name" value="Ankyrin_rpt"/>
</dbReference>
<dbReference type="Gene3D" id="1.25.40.20">
    <property type="entry name" value="Ankyrin repeat-containing domain"/>
    <property type="match status" value="3"/>
</dbReference>
<sequence length="1175" mass="132290">MATTGKQLTHNDYTVGLIYVKPLEMNAIIPMLDERHEQLRLNEDDDNEYTLGKIGAHNVIVVGPPIGEQGKVAISTVVNQIRLSFKNVRVGLLVGIGGGVPKHDHDVRLGDVVVGAPEYGPAVVQYDLGELNKEDDIIVTRTLAKPPRALLHVVNRVENHHQMLKKGESPPFLRHLERFANYPRIMRTFSRPQHPDLLFLPNFLHEDGTDCISHGASHQVPRKDRSRDALVEVHYSQRVAEEKAEADERDVHEFVLQHPAGFKDLRKFYTERKSREKAQDKEVSWTREQLDQMFTILMNSPQLRGLIYIDALDEGEGFLQSTIFNFLEEQLNRPREFHTNWRICLSSRPTNFIDQMTAWTTIDLGERNSKDIEIYTIKQLQETAKACSKYEDIVSELSEEILRRADGIFLWAKIVVERLQEAMNFFQSEDDIIDALEGAPNDLYQLFKNCLGRVKEIFWGRMAQILQIVLAAERPLSIDELMDLISVGDLSANTRAAKRAKEKRQTKKEITAEERYDQMKRDIRNWSGGLVEVVETRGGVGYRKPIFSFGPETDLRRHRCDCTLIPKVRFIHQSMKDFLRESPQLDILGVVDEATSHKLLLTLCIRYLDNLRLLKFNGGTADNGWVRGLTYDSIDPHEGNPWDGVAQEHPFFIYAPFWIKHAERCEPKTLEKDILQKTETTFRTWLSTSNWGSRQYVYKYYLQNFYTTLYKTSAYDSPIAYSSLLAFCANCCFINLFKALLFCTDISYDRETLDNALIGACTLGLEYRELYELHGFFWMGFLGCDFSFPAPSLSEKNHLINDMMVDLLIKKGADVNLRGHPPRGRFQTPLVAASWWGRLSLVKMLVQNKADINLVPQDTSPPREPSSPWNRMTPLIAACWGRNTPVVRFLIGCGAQVDFKAKGTAGTALVGSIRRSNIKAIKLLLDSHATVDMLLGPDIPGSALTVAASEGEIEIVKYLVSRGANINLRSPGGSPLSAAASNNEKVGTTIMKYLIDNGAQVQDISHNDAHGSILLSVICGGAPESVTISRIELLVKHGIDVNTKFNKGPYASALIAAACTNNGPFANKDIEILRCLIRLGAEVNYQPTVGEYGSALIAAVMAGSYYCDRTKINFLLENGADVNLPSLTGDFKSALEVLKELKKNKTTENHDPACRCRHPPGAKPTGSSYRITWTL</sequence>
<feature type="repeat" description="ANK" evidence="1">
    <location>
        <begin position="971"/>
        <end position="1006"/>
    </location>
</feature>
<feature type="repeat" description="ANK" evidence="1">
    <location>
        <begin position="825"/>
        <end position="857"/>
    </location>
</feature>
<feature type="repeat" description="ANK" evidence="1">
    <location>
        <begin position="942"/>
        <end position="971"/>
    </location>
</feature>
<dbReference type="Pfam" id="PF00023">
    <property type="entry name" value="Ank"/>
    <property type="match status" value="2"/>
</dbReference>
<gene>
    <name evidence="3" type="primary">SHANK2_1</name>
    <name evidence="3" type="ORF">TWF191_001095</name>
</gene>
<keyword evidence="1" id="KW-0040">ANK repeat</keyword>